<name>Q2GPX0_CHAGB</name>
<dbReference type="RefSeq" id="XP_001227911.1">
    <property type="nucleotide sequence ID" value="XM_001227910.1"/>
</dbReference>
<dbReference type="EMBL" id="CH408035">
    <property type="protein sequence ID" value="EAQ83580.1"/>
    <property type="molecule type" value="Genomic_DNA"/>
</dbReference>
<reference evidence="2" key="1">
    <citation type="journal article" date="2015" name="Genome Announc.">
        <title>Draft genome sequence of the cellulolytic fungus Chaetomium globosum.</title>
        <authorList>
            <person name="Cuomo C.A."/>
            <person name="Untereiner W.A."/>
            <person name="Ma L.-J."/>
            <person name="Grabherr M."/>
            <person name="Birren B.W."/>
        </authorList>
    </citation>
    <scope>NUCLEOTIDE SEQUENCE [LARGE SCALE GENOMIC DNA]</scope>
    <source>
        <strain evidence="2">ATCC 6205 / CBS 148.51 / DSM 1962 / NBRC 6347 / NRRL 1970</strain>
    </source>
</reference>
<dbReference type="OrthoDB" id="5130600at2759"/>
<dbReference type="AlphaFoldDB" id="Q2GPX0"/>
<evidence type="ECO:0000313" key="1">
    <source>
        <dbReference type="EMBL" id="EAQ83580.1"/>
    </source>
</evidence>
<dbReference type="VEuPathDB" id="FungiDB:CHGG_09984"/>
<accession>Q2GPX0</accession>
<evidence type="ECO:0000313" key="2">
    <source>
        <dbReference type="Proteomes" id="UP000001056"/>
    </source>
</evidence>
<sequence>MGVALHTDARYSVKYVTERITRKLGRWMKSQNPEDQKILDEDLRILAEWSIKLDWHLHCNHQMFDFRFRDPATKKPYGFP</sequence>
<keyword evidence="2" id="KW-1185">Reference proteome</keyword>
<dbReference type="HOGENOM" id="CLU_2589545_0_0_1"/>
<protein>
    <submittedName>
        <fullName evidence="1">Uncharacterized protein</fullName>
    </submittedName>
</protein>
<organism evidence="1 2">
    <name type="scientific">Chaetomium globosum (strain ATCC 6205 / CBS 148.51 / DSM 1962 / NBRC 6347 / NRRL 1970)</name>
    <name type="common">Soil fungus</name>
    <dbReference type="NCBI Taxonomy" id="306901"/>
    <lineage>
        <taxon>Eukaryota</taxon>
        <taxon>Fungi</taxon>
        <taxon>Dikarya</taxon>
        <taxon>Ascomycota</taxon>
        <taxon>Pezizomycotina</taxon>
        <taxon>Sordariomycetes</taxon>
        <taxon>Sordariomycetidae</taxon>
        <taxon>Sordariales</taxon>
        <taxon>Chaetomiaceae</taxon>
        <taxon>Chaetomium</taxon>
    </lineage>
</organism>
<dbReference type="InParanoid" id="Q2GPX0"/>
<dbReference type="GeneID" id="4396539"/>
<proteinExistence type="predicted"/>
<gene>
    <name evidence="1" type="ORF">CHGG_09984</name>
</gene>
<dbReference type="Proteomes" id="UP000001056">
    <property type="component" value="Unassembled WGS sequence"/>
</dbReference>